<dbReference type="EMBL" id="CAADRA010000563">
    <property type="protein sequence ID" value="VFT80502.1"/>
    <property type="molecule type" value="Genomic_DNA"/>
</dbReference>
<keyword evidence="3" id="KW-1185">Reference proteome</keyword>
<evidence type="ECO:0000313" key="2">
    <source>
        <dbReference type="EMBL" id="VFT80502.1"/>
    </source>
</evidence>
<dbReference type="EMBL" id="VJMH01000563">
    <property type="protein sequence ID" value="KAF0715539.1"/>
    <property type="molecule type" value="Genomic_DNA"/>
</dbReference>
<evidence type="ECO:0000313" key="3">
    <source>
        <dbReference type="Proteomes" id="UP000332933"/>
    </source>
</evidence>
<sequence>MASRFLHYWAADAPTTNPTKDDGFSNCTIPAYANLAELQLHVIQRYVKATLKFDGDSNATTRTMGETAMYTIGCGVFGFAGNGSIYMQLWSQSVVNKNESGSWSQPE</sequence>
<organism evidence="2 3">
    <name type="scientific">Aphanomyces stellatus</name>
    <dbReference type="NCBI Taxonomy" id="120398"/>
    <lineage>
        <taxon>Eukaryota</taxon>
        <taxon>Sar</taxon>
        <taxon>Stramenopiles</taxon>
        <taxon>Oomycota</taxon>
        <taxon>Saprolegniomycetes</taxon>
        <taxon>Saprolegniales</taxon>
        <taxon>Verrucalvaceae</taxon>
        <taxon>Aphanomyces</taxon>
    </lineage>
</organism>
<name>A0A485K9F7_9STRA</name>
<gene>
    <name evidence="2" type="primary">Aste57867_3332</name>
    <name evidence="1" type="ORF">As57867_003322</name>
    <name evidence="2" type="ORF">ASTE57867_3332</name>
</gene>
<dbReference type="Proteomes" id="UP000332933">
    <property type="component" value="Unassembled WGS sequence"/>
</dbReference>
<proteinExistence type="predicted"/>
<protein>
    <submittedName>
        <fullName evidence="2">Aste57867_3332 protein</fullName>
    </submittedName>
</protein>
<dbReference type="AlphaFoldDB" id="A0A485K9F7"/>
<evidence type="ECO:0000313" key="1">
    <source>
        <dbReference type="EMBL" id="KAF0715539.1"/>
    </source>
</evidence>
<accession>A0A485K9F7</accession>
<reference evidence="1" key="2">
    <citation type="submission" date="2019-06" db="EMBL/GenBank/DDBJ databases">
        <title>Genomics analysis of Aphanomyces spp. identifies a new class of oomycete effector associated with host adaptation.</title>
        <authorList>
            <person name="Gaulin E."/>
        </authorList>
    </citation>
    <scope>NUCLEOTIDE SEQUENCE</scope>
    <source>
        <strain evidence="1">CBS 578.67</strain>
    </source>
</reference>
<reference evidence="2 3" key="1">
    <citation type="submission" date="2019-03" db="EMBL/GenBank/DDBJ databases">
        <authorList>
            <person name="Gaulin E."/>
            <person name="Dumas B."/>
        </authorList>
    </citation>
    <scope>NUCLEOTIDE SEQUENCE [LARGE SCALE GENOMIC DNA]</scope>
    <source>
        <strain evidence="2">CBS 568.67</strain>
    </source>
</reference>